<dbReference type="PANTHER" id="PTHR35869">
    <property type="entry name" value="OUTER-MEMBRANE LIPOPROTEIN CARRIER PROTEIN"/>
    <property type="match status" value="1"/>
</dbReference>
<feature type="chain" id="PRO_5034590780" evidence="2">
    <location>
        <begin position="28"/>
        <end position="214"/>
    </location>
</feature>
<evidence type="ECO:0000313" key="4">
    <source>
        <dbReference type="Proteomes" id="UP000016569"/>
    </source>
</evidence>
<accession>A0A8E0NB67</accession>
<dbReference type="Pfam" id="PF03548">
    <property type="entry name" value="LolA"/>
    <property type="match status" value="1"/>
</dbReference>
<dbReference type="InterPro" id="IPR029046">
    <property type="entry name" value="LolA/LolB/LppX"/>
</dbReference>
<dbReference type="CDD" id="cd16325">
    <property type="entry name" value="LolA"/>
    <property type="match status" value="1"/>
</dbReference>
<comment type="caution">
    <text evidence="3">The sequence shown here is derived from an EMBL/GenBank/DDBJ whole genome shotgun (WGS) entry which is preliminary data.</text>
</comment>
<evidence type="ECO:0000256" key="1">
    <source>
        <dbReference type="ARBA" id="ARBA00022729"/>
    </source>
</evidence>
<dbReference type="PANTHER" id="PTHR35869:SF1">
    <property type="entry name" value="OUTER-MEMBRANE LIPOPROTEIN CARRIER PROTEIN"/>
    <property type="match status" value="1"/>
</dbReference>
<keyword evidence="4" id="KW-1185">Reference proteome</keyword>
<protein>
    <submittedName>
        <fullName evidence="3">Outer membrane lipoprotein carrier protein LolA</fullName>
    </submittedName>
</protein>
<reference evidence="4" key="1">
    <citation type="journal article" date="2013" name="Genome Announc.">
        <title>Draft Genome Sequence of the Dimorphic Prosthecate Bacterium Brevundimonas abyssalis TAR-001T.</title>
        <authorList>
            <person name="Tsubouchi T."/>
            <person name="Nishi S."/>
            <person name="Usui K."/>
            <person name="Shimane Y."/>
            <person name="Takaki Y."/>
            <person name="Maruyama T."/>
            <person name="Hatada Y."/>
        </authorList>
    </citation>
    <scope>NUCLEOTIDE SEQUENCE [LARGE SCALE GENOMIC DNA]</scope>
    <source>
        <strain evidence="4">TAR-001</strain>
    </source>
</reference>
<organism evidence="3 4">
    <name type="scientific">Brevundimonas abyssalis TAR-001</name>
    <dbReference type="NCBI Taxonomy" id="1391729"/>
    <lineage>
        <taxon>Bacteria</taxon>
        <taxon>Pseudomonadati</taxon>
        <taxon>Pseudomonadota</taxon>
        <taxon>Alphaproteobacteria</taxon>
        <taxon>Caulobacterales</taxon>
        <taxon>Caulobacteraceae</taxon>
        <taxon>Brevundimonas</taxon>
    </lineage>
</organism>
<keyword evidence="3" id="KW-0449">Lipoprotein</keyword>
<sequence length="214" mass="23670">MNLSRRAFATGSLTLGAAVMAGLPAFAQSTLTAADRETVGRVSSWFQGVRAARGNFVETGPGGRRAEGRYFIQRPGKMRFEYSNPEGLLVVADGNNLMRYDPRLEVFRQAPLSATPLSVFLGRDVRIEEGVRIDRVTRMDSGAFAVVARDARRPNEGQVILAFAGSPVRLMEWTVIDPQGQRTRTQLSSFEAVNSLPNNLFTLRDPTRRRPGRN</sequence>
<dbReference type="SUPFAM" id="SSF89392">
    <property type="entry name" value="Prokaryotic lipoproteins and lipoprotein localization factors"/>
    <property type="match status" value="1"/>
</dbReference>
<name>A0A8E0NB67_9CAUL</name>
<dbReference type="Gene3D" id="2.50.20.10">
    <property type="entry name" value="Lipoprotein localisation LolA/LolB/LppX"/>
    <property type="match status" value="1"/>
</dbReference>
<dbReference type="OrthoDB" id="9800501at2"/>
<dbReference type="Proteomes" id="UP000016569">
    <property type="component" value="Unassembled WGS sequence"/>
</dbReference>
<dbReference type="RefSeq" id="WP_021697119.1">
    <property type="nucleotide sequence ID" value="NZ_BATC01000016.1"/>
</dbReference>
<evidence type="ECO:0000256" key="2">
    <source>
        <dbReference type="SAM" id="SignalP"/>
    </source>
</evidence>
<dbReference type="InterPro" id="IPR004564">
    <property type="entry name" value="OM_lipoprot_carrier_LolA-like"/>
</dbReference>
<proteinExistence type="predicted"/>
<dbReference type="PROSITE" id="PS51318">
    <property type="entry name" value="TAT"/>
    <property type="match status" value="1"/>
</dbReference>
<keyword evidence="1 2" id="KW-0732">Signal</keyword>
<dbReference type="InterPro" id="IPR006311">
    <property type="entry name" value="TAT_signal"/>
</dbReference>
<gene>
    <name evidence="3" type="ORF">MBEBAB_1273</name>
</gene>
<dbReference type="AlphaFoldDB" id="A0A8E0NB67"/>
<dbReference type="EMBL" id="BATC01000016">
    <property type="protein sequence ID" value="GAD59023.1"/>
    <property type="molecule type" value="Genomic_DNA"/>
</dbReference>
<feature type="signal peptide" evidence="2">
    <location>
        <begin position="1"/>
        <end position="27"/>
    </location>
</feature>
<evidence type="ECO:0000313" key="3">
    <source>
        <dbReference type="EMBL" id="GAD59023.1"/>
    </source>
</evidence>